<protein>
    <recommendedName>
        <fullName evidence="8">SUN domain-containing protein</fullName>
    </recommendedName>
</protein>
<feature type="signal peptide" evidence="7">
    <location>
        <begin position="1"/>
        <end position="18"/>
    </location>
</feature>
<name>A0A1J1HDN1_PLARL</name>
<accession>A0A1J1HDN1</accession>
<dbReference type="Pfam" id="PF07738">
    <property type="entry name" value="Sad1_UNC"/>
    <property type="match status" value="1"/>
</dbReference>
<feature type="chain" id="PRO_5013176098" description="SUN domain-containing protein" evidence="7">
    <location>
        <begin position="19"/>
        <end position="1431"/>
    </location>
</feature>
<dbReference type="GO" id="GO:0016020">
    <property type="term" value="C:membrane"/>
    <property type="evidence" value="ECO:0007669"/>
    <property type="project" value="InterPro"/>
</dbReference>
<feature type="compositionally biased region" description="Basic and acidic residues" evidence="5">
    <location>
        <begin position="287"/>
        <end position="311"/>
    </location>
</feature>
<dbReference type="OMA" id="WFLISIN"/>
<dbReference type="PANTHER" id="PTHR12953">
    <property type="entry name" value="MEMBRANE PROTEIN CH1 RELATED"/>
    <property type="match status" value="1"/>
</dbReference>
<feature type="domain" description="SUN" evidence="8">
    <location>
        <begin position="37"/>
        <end position="205"/>
    </location>
</feature>
<reference evidence="9 10" key="1">
    <citation type="submission" date="2015-04" db="EMBL/GenBank/DDBJ databases">
        <authorList>
            <consortium name="Pathogen Informatics"/>
        </authorList>
    </citation>
    <scope>NUCLEOTIDE SEQUENCE [LARGE SCALE GENOMIC DNA]</scope>
    <source>
        <strain evidence="9 10">SGS1</strain>
    </source>
</reference>
<feature type="transmembrane region" description="Helical" evidence="6">
    <location>
        <begin position="1389"/>
        <end position="1412"/>
    </location>
</feature>
<evidence type="ECO:0000259" key="8">
    <source>
        <dbReference type="PROSITE" id="PS51469"/>
    </source>
</evidence>
<evidence type="ECO:0000256" key="3">
    <source>
        <dbReference type="ARBA" id="ARBA00022989"/>
    </source>
</evidence>
<dbReference type="PROSITE" id="PS51469">
    <property type="entry name" value="SUN"/>
    <property type="match status" value="1"/>
</dbReference>
<dbReference type="GeneID" id="39737661"/>
<sequence>MIWWFLISINFLFFLLKSFFTPKDLTNLNEIYNSQANSSSEKYILGEDYNLINLKLKVDFGSLDTGTKIIEYSKGIINIKSIQQFDYDSYMLTPCKSDIWWVYSFSDIIHIEKIGLVSLEHYASNFKVIEILGSDIYPTRKWKKLGKISTNFTKSFELFNILEYCKNYEDNCWVKYLKINVLSHHNIENNYYCTLTHLQIFASSGVDMLSDKIYSDEKINENEKELQDKYVSEKNEETHDKEKFQALEKDYVKKELKGKELGKKELEEIKKKNHKEEYSPDNFFKNIGEDKEKGEKENKDDKEYIEESDKEGAEDDTIINEKEINKHSKNNEMKNNISESENINNMKNINNNVSFTKLNNENSIVKYEDKLYNSYFFLNNTMNRKYKTFKTLNKLRLSNIFKNSIFRRHKNIINKFFYYNILFKKKYIFKYNGNNLVNIMKNNYPYKNNKKFIKKNTSYEKKMITKKYSSFRKKLFSSLHLILKIFINSNNYFSSRSKMPEKKNKSYIVNNDHSSLKKVNIPLIRSIFINRILCNNNISCSYNEVKKFKKFIKHEYSSRKSNIINYFPSYTKKRLRKITRVKKNKECNIFKNIFLLREINKINKEWISDYYDKINIKYNKKFYTHKKDIMHNISDKRFKNKKIIRNKIDIYYLNPSKNYIIWYIISILKKNNTYNSKLIKYCIDLILSRKTNGKAISIIYSFKKKKLVNYLYKKIKCYNILNYYEVVKKKRMIASKEHIFNKKYKTGKRHSLMGDNHIINNRYNNKDIKNTKKCNKKYDQNIDIFIYKKPDISYLILFFHKIIEKGLLFNYHVNSLTHNKNRFENNRKFFYSMWDNLFDKEKLSKVIKLNEDHVLDLLRNYIEVQCKMNHFFNNAKGRYTLSKKKYILSHFFYRINKKKLSSNFSYFKICEKKSKNVIYLCVRYYINSVYKRVIINHIKFLKKQNILQTEDKNIIENFNNKKKIKKLSTKLNIEKKNNVNSIISLIFRKKYLEKSKNLQDICLTTDDMNNIIYSDKDLKEYSDENSIKNIEKEKLKNLVNIDYQDNNENSIKILNEIKKNEEINNKLINDIYDIINEYDINDNDIENYSVKLKTGKNISLIVNKEDKKENIGNKKNKEEKLNYFEEFDQIIDENINFNELNCVGEEKIEEKAKNSRGHALLTLVDKVKTIENKNNYVVSKLKDIIKITNNKTKIIYQMLLNFKILQNKINLLLKYIMINEKNMKDLNRNRKSMENFFKVMKEICILQINDKSNNMNSLKHICKYLQDFLYDELEKKYYFEKIRGTFPFCNSTENILLRNKDVFDKKNPNFILKEKKRNSFNFFYYENHCHTDIFKTPLLYYNSPVDSIQGFYFRIFKFFKTLNFLKFLLLRIKYCRNLFFRYIKNENNFYVLFIYIFLIIFIINNFLCYIFYKHLSNKLNACINNCNCHNK</sequence>
<dbReference type="RefSeq" id="XP_028534533.1">
    <property type="nucleotide sequence ID" value="XM_028678221.1"/>
</dbReference>
<dbReference type="PANTHER" id="PTHR12953:SF0">
    <property type="entry name" value="SUN DOMAIN-CONTAINING OSSIFICATION FACTOR"/>
    <property type="match status" value="1"/>
</dbReference>
<dbReference type="GO" id="GO:0034975">
    <property type="term" value="P:protein folding in endoplasmic reticulum"/>
    <property type="evidence" value="ECO:0007669"/>
    <property type="project" value="TreeGrafter"/>
</dbReference>
<evidence type="ECO:0000313" key="10">
    <source>
        <dbReference type="Proteomes" id="UP000220158"/>
    </source>
</evidence>
<feature type="region of interest" description="Disordered" evidence="5">
    <location>
        <begin position="279"/>
        <end position="314"/>
    </location>
</feature>
<evidence type="ECO:0000256" key="1">
    <source>
        <dbReference type="ARBA" id="ARBA00004308"/>
    </source>
</evidence>
<keyword evidence="7" id="KW-0732">Signal</keyword>
<keyword evidence="10" id="KW-1185">Reference proteome</keyword>
<evidence type="ECO:0000256" key="7">
    <source>
        <dbReference type="SAM" id="SignalP"/>
    </source>
</evidence>
<dbReference type="Proteomes" id="UP000220158">
    <property type="component" value="Chromosome 12"/>
</dbReference>
<dbReference type="GO" id="GO:0012505">
    <property type="term" value="C:endomembrane system"/>
    <property type="evidence" value="ECO:0007669"/>
    <property type="project" value="UniProtKB-SubCell"/>
</dbReference>
<evidence type="ECO:0000256" key="6">
    <source>
        <dbReference type="SAM" id="Phobius"/>
    </source>
</evidence>
<proteinExistence type="predicted"/>
<dbReference type="GO" id="GO:0005737">
    <property type="term" value="C:cytoplasm"/>
    <property type="evidence" value="ECO:0007669"/>
    <property type="project" value="TreeGrafter"/>
</dbReference>
<dbReference type="VEuPathDB" id="PlasmoDB:PRELSG_1241700"/>
<evidence type="ECO:0000256" key="4">
    <source>
        <dbReference type="ARBA" id="ARBA00023136"/>
    </source>
</evidence>
<keyword evidence="4 6" id="KW-0472">Membrane</keyword>
<comment type="subcellular location">
    <subcellularLocation>
        <location evidence="1">Endomembrane system</location>
    </subcellularLocation>
</comment>
<keyword evidence="2 6" id="KW-0812">Transmembrane</keyword>
<evidence type="ECO:0000256" key="2">
    <source>
        <dbReference type="ARBA" id="ARBA00022692"/>
    </source>
</evidence>
<gene>
    <name evidence="9" type="ORF">PRELSG_1241700</name>
</gene>
<evidence type="ECO:0000256" key="5">
    <source>
        <dbReference type="SAM" id="MobiDB-lite"/>
    </source>
</evidence>
<dbReference type="OrthoDB" id="266334at2759"/>
<dbReference type="KEGG" id="prel:PRELSG_1241700"/>
<organism evidence="9 10">
    <name type="scientific">Plasmodium relictum</name>
    <dbReference type="NCBI Taxonomy" id="85471"/>
    <lineage>
        <taxon>Eukaryota</taxon>
        <taxon>Sar</taxon>
        <taxon>Alveolata</taxon>
        <taxon>Apicomplexa</taxon>
        <taxon>Aconoidasida</taxon>
        <taxon>Haemosporida</taxon>
        <taxon>Plasmodiidae</taxon>
        <taxon>Plasmodium</taxon>
        <taxon>Plasmodium (Haemamoeba)</taxon>
    </lineage>
</organism>
<keyword evidence="3 6" id="KW-1133">Transmembrane helix</keyword>
<evidence type="ECO:0000313" key="9">
    <source>
        <dbReference type="EMBL" id="CRH01533.1"/>
    </source>
</evidence>
<dbReference type="EMBL" id="LN835307">
    <property type="protein sequence ID" value="CRH01533.1"/>
    <property type="molecule type" value="Genomic_DNA"/>
</dbReference>
<dbReference type="InterPro" id="IPR045120">
    <property type="entry name" value="Suco/Slp1-like"/>
</dbReference>
<dbReference type="InterPro" id="IPR012919">
    <property type="entry name" value="SUN_dom"/>
</dbReference>